<dbReference type="PROSITE" id="PS00028">
    <property type="entry name" value="ZINC_FINGER_C2H2_1"/>
    <property type="match status" value="2"/>
</dbReference>
<dbReference type="EMBL" id="CAJNRD030001579">
    <property type="protein sequence ID" value="CAG5109897.1"/>
    <property type="molecule type" value="Genomic_DNA"/>
</dbReference>
<dbReference type="GO" id="GO:0008270">
    <property type="term" value="F:zinc ion binding"/>
    <property type="evidence" value="ECO:0007669"/>
    <property type="project" value="UniProtKB-KW"/>
</dbReference>
<feature type="region of interest" description="Disordered" evidence="5">
    <location>
        <begin position="54"/>
        <end position="79"/>
    </location>
</feature>
<dbReference type="GO" id="GO:0000981">
    <property type="term" value="F:DNA-binding transcription factor activity, RNA polymerase II-specific"/>
    <property type="evidence" value="ECO:0007669"/>
    <property type="project" value="TreeGrafter"/>
</dbReference>
<keyword evidence="2 4" id="KW-0863">Zinc-finger</keyword>
<feature type="compositionally biased region" description="Basic and acidic residues" evidence="5">
    <location>
        <begin position="65"/>
        <end position="79"/>
    </location>
</feature>
<feature type="domain" description="C2H2-type" evidence="6">
    <location>
        <begin position="9"/>
        <end position="36"/>
    </location>
</feature>
<dbReference type="SMART" id="SM00355">
    <property type="entry name" value="ZnF_C2H2"/>
    <property type="match status" value="2"/>
</dbReference>
<dbReference type="PROSITE" id="PS50157">
    <property type="entry name" value="ZINC_FINGER_C2H2_2"/>
    <property type="match status" value="2"/>
</dbReference>
<sequence>MECGKAPRYQCRICHGKFTHKHNLAAHMKLHIEEPKYACLNCDKKFYRRDKLAKHSATHQVAGQEVKDEKKIRGKNYKE</sequence>
<organism evidence="7 8">
    <name type="scientific">Cotesia congregata</name>
    <name type="common">Parasitoid wasp</name>
    <name type="synonym">Apanteles congregatus</name>
    <dbReference type="NCBI Taxonomy" id="51543"/>
    <lineage>
        <taxon>Eukaryota</taxon>
        <taxon>Metazoa</taxon>
        <taxon>Ecdysozoa</taxon>
        <taxon>Arthropoda</taxon>
        <taxon>Hexapoda</taxon>
        <taxon>Insecta</taxon>
        <taxon>Pterygota</taxon>
        <taxon>Neoptera</taxon>
        <taxon>Endopterygota</taxon>
        <taxon>Hymenoptera</taxon>
        <taxon>Apocrita</taxon>
        <taxon>Ichneumonoidea</taxon>
        <taxon>Braconidae</taxon>
        <taxon>Microgastrinae</taxon>
        <taxon>Cotesia</taxon>
    </lineage>
</organism>
<dbReference type="Gene3D" id="3.30.160.60">
    <property type="entry name" value="Classic Zinc Finger"/>
    <property type="match status" value="2"/>
</dbReference>
<protein>
    <submittedName>
        <fullName evidence="7">Similar to ZBTB20: Zinc finger and BTB domain-containing protein 20 (Homo sapiens)</fullName>
    </submittedName>
</protein>
<dbReference type="Proteomes" id="UP000786811">
    <property type="component" value="Unassembled WGS sequence"/>
</dbReference>
<keyword evidence="3" id="KW-0862">Zinc</keyword>
<dbReference type="InterPro" id="IPR013087">
    <property type="entry name" value="Znf_C2H2_type"/>
</dbReference>
<accession>A0A8J2N0X3</accession>
<keyword evidence="1" id="KW-0479">Metal-binding</keyword>
<dbReference type="PANTHER" id="PTHR23235:SF120">
    <property type="entry name" value="KRUPPEL-LIKE FACTOR 15"/>
    <property type="match status" value="1"/>
</dbReference>
<dbReference type="OrthoDB" id="10004641at2759"/>
<dbReference type="Pfam" id="PF00096">
    <property type="entry name" value="zf-C2H2"/>
    <property type="match status" value="2"/>
</dbReference>
<comment type="caution">
    <text evidence="7">The sequence shown here is derived from an EMBL/GenBank/DDBJ whole genome shotgun (WGS) entry which is preliminary data.</text>
</comment>
<dbReference type="AlphaFoldDB" id="A0A8J2N0X3"/>
<gene>
    <name evidence="7" type="ORF">HICCMSTLAB_LOCUS14059</name>
</gene>
<evidence type="ECO:0000256" key="3">
    <source>
        <dbReference type="ARBA" id="ARBA00022833"/>
    </source>
</evidence>
<evidence type="ECO:0000313" key="7">
    <source>
        <dbReference type="EMBL" id="CAG5109897.1"/>
    </source>
</evidence>
<evidence type="ECO:0000259" key="6">
    <source>
        <dbReference type="PROSITE" id="PS50157"/>
    </source>
</evidence>
<dbReference type="SUPFAM" id="SSF57667">
    <property type="entry name" value="beta-beta-alpha zinc fingers"/>
    <property type="match status" value="1"/>
</dbReference>
<evidence type="ECO:0000256" key="1">
    <source>
        <dbReference type="ARBA" id="ARBA00022723"/>
    </source>
</evidence>
<evidence type="ECO:0000256" key="2">
    <source>
        <dbReference type="ARBA" id="ARBA00022771"/>
    </source>
</evidence>
<evidence type="ECO:0000256" key="5">
    <source>
        <dbReference type="SAM" id="MobiDB-lite"/>
    </source>
</evidence>
<proteinExistence type="predicted"/>
<dbReference type="PANTHER" id="PTHR23235">
    <property type="entry name" value="KRUEPPEL-LIKE TRANSCRIPTION FACTOR"/>
    <property type="match status" value="1"/>
</dbReference>
<evidence type="ECO:0000256" key="4">
    <source>
        <dbReference type="PROSITE-ProRule" id="PRU00042"/>
    </source>
</evidence>
<dbReference type="InterPro" id="IPR036236">
    <property type="entry name" value="Znf_C2H2_sf"/>
</dbReference>
<evidence type="ECO:0000313" key="8">
    <source>
        <dbReference type="Proteomes" id="UP000786811"/>
    </source>
</evidence>
<name>A0A8J2N0X3_COTCN</name>
<keyword evidence="8" id="KW-1185">Reference proteome</keyword>
<dbReference type="GO" id="GO:0000978">
    <property type="term" value="F:RNA polymerase II cis-regulatory region sequence-specific DNA binding"/>
    <property type="evidence" value="ECO:0007669"/>
    <property type="project" value="TreeGrafter"/>
</dbReference>
<feature type="domain" description="C2H2-type" evidence="6">
    <location>
        <begin position="37"/>
        <end position="59"/>
    </location>
</feature>
<reference evidence="7" key="1">
    <citation type="submission" date="2021-04" db="EMBL/GenBank/DDBJ databases">
        <authorList>
            <person name="Chebbi M.A.C M."/>
        </authorList>
    </citation>
    <scope>NUCLEOTIDE SEQUENCE</scope>
</reference>